<name>A0A1Q2L571_9BACL</name>
<keyword evidence="1" id="KW-0614">Plasmid</keyword>
<dbReference type="RefSeq" id="WP_077591436.1">
    <property type="nucleotide sequence ID" value="NZ_CP019642.1"/>
</dbReference>
<dbReference type="AlphaFoldDB" id="A0A1Q2L571"/>
<evidence type="ECO:0000313" key="1">
    <source>
        <dbReference type="EMBL" id="AQQ55598.1"/>
    </source>
</evidence>
<dbReference type="EMBL" id="CP019642">
    <property type="protein sequence ID" value="AQQ55598.1"/>
    <property type="molecule type" value="Genomic_DNA"/>
</dbReference>
<dbReference type="OrthoDB" id="2971911at2"/>
<geneLocation type="plasmid" evidence="1 2">
    <name>unnamed2</name>
</geneLocation>
<dbReference type="KEGG" id="pmar:B0X71_20715"/>
<gene>
    <name evidence="1" type="ORF">B0X71_20715</name>
</gene>
<accession>A0A1Q2L571</accession>
<proteinExistence type="predicted"/>
<sequence length="131" mass="14467">MDSITKEIQVYIVGFDMEKMNPFAKIEKIPSSTGPAQMKKINTILECEGIDIVDYSDDIAITVSDRGMFTEGKSVFEVITPDDTVLRLAGTLLFAKNTYTADSVNLGELSSTEIRDLAENLKIKVIGVIRD</sequence>
<reference evidence="1 2" key="1">
    <citation type="submission" date="2017-02" db="EMBL/GenBank/DDBJ databases">
        <title>The complete genomic sequence of a novel cold adapted crude oil-degrading bacterium Planococcus qaidamina Y42.</title>
        <authorList>
            <person name="Yang R."/>
        </authorList>
    </citation>
    <scope>NUCLEOTIDE SEQUENCE [LARGE SCALE GENOMIC DNA]</scope>
    <source>
        <strain evidence="1 2">Y42</strain>
        <plasmid evidence="1 2">unnamed2</plasmid>
    </source>
</reference>
<evidence type="ECO:0000313" key="2">
    <source>
        <dbReference type="Proteomes" id="UP000188184"/>
    </source>
</evidence>
<organism evidence="1 2">
    <name type="scientific">Planococcus lenghuensis</name>
    <dbReference type="NCBI Taxonomy" id="2213202"/>
    <lineage>
        <taxon>Bacteria</taxon>
        <taxon>Bacillati</taxon>
        <taxon>Bacillota</taxon>
        <taxon>Bacilli</taxon>
        <taxon>Bacillales</taxon>
        <taxon>Caryophanaceae</taxon>
        <taxon>Planococcus</taxon>
    </lineage>
</organism>
<dbReference type="Proteomes" id="UP000188184">
    <property type="component" value="Plasmid unnamed2"/>
</dbReference>
<protein>
    <submittedName>
        <fullName evidence="1">Uncharacterized protein</fullName>
    </submittedName>
</protein>
<keyword evidence="2" id="KW-1185">Reference proteome</keyword>